<feature type="domain" description="RNA polymerase sigma-70 region 4" evidence="8">
    <location>
        <begin position="105"/>
        <end position="153"/>
    </location>
</feature>
<evidence type="ECO:0000256" key="1">
    <source>
        <dbReference type="ARBA" id="ARBA00010641"/>
    </source>
</evidence>
<sequence>INLIYVPVTRYCRSRMISYRYPTADDIAQEVCLAVAKAMPDYEDKGLPFMAFVYRIASNKIIDARRSHSRDMSHPTDDLPDEEPAPDNPETEVIDLDSCNEVAKLLDLLNERSREIITFRVFGGYSAEETAENLGLTSGAVRVAQHRALAKLRTHLQQNTK</sequence>
<dbReference type="AlphaFoldDB" id="A0A9D1RYM4"/>
<evidence type="ECO:0000259" key="8">
    <source>
        <dbReference type="Pfam" id="PF04545"/>
    </source>
</evidence>
<evidence type="ECO:0000313" key="10">
    <source>
        <dbReference type="Proteomes" id="UP000824189"/>
    </source>
</evidence>
<comment type="similarity">
    <text evidence="1">Belongs to the sigma-70 factor family. ECF subfamily.</text>
</comment>
<feature type="domain" description="RNA polymerase sigma-70 region 2" evidence="7">
    <location>
        <begin position="8"/>
        <end position="70"/>
    </location>
</feature>
<evidence type="ECO:0000256" key="4">
    <source>
        <dbReference type="ARBA" id="ARBA00023125"/>
    </source>
</evidence>
<dbReference type="InterPro" id="IPR007627">
    <property type="entry name" value="RNA_pol_sigma70_r2"/>
</dbReference>
<proteinExistence type="inferred from homology"/>
<protein>
    <submittedName>
        <fullName evidence="9">Sigma-70 family RNA polymerase sigma factor</fullName>
    </submittedName>
</protein>
<dbReference type="InterPro" id="IPR014284">
    <property type="entry name" value="RNA_pol_sigma-70_dom"/>
</dbReference>
<evidence type="ECO:0000256" key="2">
    <source>
        <dbReference type="ARBA" id="ARBA00023015"/>
    </source>
</evidence>
<name>A0A9D1RYM4_9CORY</name>
<dbReference type="PANTHER" id="PTHR43133">
    <property type="entry name" value="RNA POLYMERASE ECF-TYPE SIGMA FACTO"/>
    <property type="match status" value="1"/>
</dbReference>
<feature type="region of interest" description="Disordered" evidence="6">
    <location>
        <begin position="65"/>
        <end position="92"/>
    </location>
</feature>
<dbReference type="EMBL" id="DXFZ01000013">
    <property type="protein sequence ID" value="HIW95062.1"/>
    <property type="molecule type" value="Genomic_DNA"/>
</dbReference>
<dbReference type="GO" id="GO:0003677">
    <property type="term" value="F:DNA binding"/>
    <property type="evidence" value="ECO:0007669"/>
    <property type="project" value="UniProtKB-KW"/>
</dbReference>
<evidence type="ECO:0000256" key="5">
    <source>
        <dbReference type="ARBA" id="ARBA00023163"/>
    </source>
</evidence>
<dbReference type="SUPFAM" id="SSF88946">
    <property type="entry name" value="Sigma2 domain of RNA polymerase sigma factors"/>
    <property type="match status" value="1"/>
</dbReference>
<dbReference type="GO" id="GO:0006352">
    <property type="term" value="P:DNA-templated transcription initiation"/>
    <property type="evidence" value="ECO:0007669"/>
    <property type="project" value="InterPro"/>
</dbReference>
<feature type="non-terminal residue" evidence="9">
    <location>
        <position position="1"/>
    </location>
</feature>
<reference evidence="9" key="2">
    <citation type="submission" date="2021-04" db="EMBL/GenBank/DDBJ databases">
        <authorList>
            <person name="Gilroy R."/>
        </authorList>
    </citation>
    <scope>NUCLEOTIDE SEQUENCE</scope>
    <source>
        <strain evidence="9">4376</strain>
    </source>
</reference>
<dbReference type="PANTHER" id="PTHR43133:SF58">
    <property type="entry name" value="ECF RNA POLYMERASE SIGMA FACTOR SIGD"/>
    <property type="match status" value="1"/>
</dbReference>
<evidence type="ECO:0000259" key="7">
    <source>
        <dbReference type="Pfam" id="PF04542"/>
    </source>
</evidence>
<gene>
    <name evidence="9" type="ORF">H9867_01025</name>
</gene>
<dbReference type="CDD" id="cd06171">
    <property type="entry name" value="Sigma70_r4"/>
    <property type="match status" value="1"/>
</dbReference>
<accession>A0A9D1RYM4</accession>
<dbReference type="NCBIfam" id="TIGR02937">
    <property type="entry name" value="sigma70-ECF"/>
    <property type="match status" value="1"/>
</dbReference>
<keyword evidence="5" id="KW-0804">Transcription</keyword>
<reference evidence="9" key="1">
    <citation type="journal article" date="2021" name="PeerJ">
        <title>Extensive microbial diversity within the chicken gut microbiome revealed by metagenomics and culture.</title>
        <authorList>
            <person name="Gilroy R."/>
            <person name="Ravi A."/>
            <person name="Getino M."/>
            <person name="Pursley I."/>
            <person name="Horton D.L."/>
            <person name="Alikhan N.F."/>
            <person name="Baker D."/>
            <person name="Gharbi K."/>
            <person name="Hall N."/>
            <person name="Watson M."/>
            <person name="Adriaenssens E.M."/>
            <person name="Foster-Nyarko E."/>
            <person name="Jarju S."/>
            <person name="Secka A."/>
            <person name="Antonio M."/>
            <person name="Oren A."/>
            <person name="Chaudhuri R.R."/>
            <person name="La Ragione R."/>
            <person name="Hildebrand F."/>
            <person name="Pallen M.J."/>
        </authorList>
    </citation>
    <scope>NUCLEOTIDE SEQUENCE</scope>
    <source>
        <strain evidence="9">4376</strain>
    </source>
</reference>
<dbReference type="InterPro" id="IPR039425">
    <property type="entry name" value="RNA_pol_sigma-70-like"/>
</dbReference>
<dbReference type="Gene3D" id="1.10.10.10">
    <property type="entry name" value="Winged helix-like DNA-binding domain superfamily/Winged helix DNA-binding domain"/>
    <property type="match status" value="1"/>
</dbReference>
<dbReference type="Pfam" id="PF04545">
    <property type="entry name" value="Sigma70_r4"/>
    <property type="match status" value="1"/>
</dbReference>
<dbReference type="Proteomes" id="UP000824189">
    <property type="component" value="Unassembled WGS sequence"/>
</dbReference>
<keyword evidence="2" id="KW-0805">Transcription regulation</keyword>
<comment type="caution">
    <text evidence="9">The sequence shown here is derived from an EMBL/GenBank/DDBJ whole genome shotgun (WGS) entry which is preliminary data.</text>
</comment>
<organism evidence="9 10">
    <name type="scientific">Candidatus Corynebacterium gallistercoris</name>
    <dbReference type="NCBI Taxonomy" id="2838530"/>
    <lineage>
        <taxon>Bacteria</taxon>
        <taxon>Bacillati</taxon>
        <taxon>Actinomycetota</taxon>
        <taxon>Actinomycetes</taxon>
        <taxon>Mycobacteriales</taxon>
        <taxon>Corynebacteriaceae</taxon>
        <taxon>Corynebacterium</taxon>
    </lineage>
</organism>
<feature type="compositionally biased region" description="Acidic residues" evidence="6">
    <location>
        <begin position="78"/>
        <end position="92"/>
    </location>
</feature>
<evidence type="ECO:0000256" key="6">
    <source>
        <dbReference type="SAM" id="MobiDB-lite"/>
    </source>
</evidence>
<dbReference type="InterPro" id="IPR007630">
    <property type="entry name" value="RNA_pol_sigma70_r4"/>
</dbReference>
<dbReference type="GO" id="GO:0016987">
    <property type="term" value="F:sigma factor activity"/>
    <property type="evidence" value="ECO:0007669"/>
    <property type="project" value="UniProtKB-KW"/>
</dbReference>
<dbReference type="InterPro" id="IPR013325">
    <property type="entry name" value="RNA_pol_sigma_r2"/>
</dbReference>
<feature type="compositionally biased region" description="Basic and acidic residues" evidence="6">
    <location>
        <begin position="65"/>
        <end position="77"/>
    </location>
</feature>
<dbReference type="InterPro" id="IPR013324">
    <property type="entry name" value="RNA_pol_sigma_r3/r4-like"/>
</dbReference>
<dbReference type="SUPFAM" id="SSF88659">
    <property type="entry name" value="Sigma3 and sigma4 domains of RNA polymerase sigma factors"/>
    <property type="match status" value="1"/>
</dbReference>
<dbReference type="Pfam" id="PF04542">
    <property type="entry name" value="Sigma70_r2"/>
    <property type="match status" value="1"/>
</dbReference>
<keyword evidence="4" id="KW-0238">DNA-binding</keyword>
<dbReference type="Gene3D" id="1.10.1740.10">
    <property type="match status" value="1"/>
</dbReference>
<evidence type="ECO:0000256" key="3">
    <source>
        <dbReference type="ARBA" id="ARBA00023082"/>
    </source>
</evidence>
<keyword evidence="3" id="KW-0731">Sigma factor</keyword>
<evidence type="ECO:0000313" key="9">
    <source>
        <dbReference type="EMBL" id="HIW95062.1"/>
    </source>
</evidence>
<dbReference type="InterPro" id="IPR036388">
    <property type="entry name" value="WH-like_DNA-bd_sf"/>
</dbReference>